<keyword evidence="5 11" id="KW-0812">Transmembrane</keyword>
<feature type="domain" description="Penicillin-binding protein transpeptidase" evidence="12">
    <location>
        <begin position="497"/>
        <end position="631"/>
    </location>
</feature>
<feature type="domain" description="Penicillin-binding protein dimerisation" evidence="13">
    <location>
        <begin position="70"/>
        <end position="345"/>
    </location>
</feature>
<comment type="caution">
    <text evidence="14">The sequence shown here is derived from an EMBL/GenBank/DDBJ whole genome shotgun (WGS) entry which is preliminary data.</text>
</comment>
<evidence type="ECO:0000259" key="13">
    <source>
        <dbReference type="Pfam" id="PF03717"/>
    </source>
</evidence>
<dbReference type="Pfam" id="PF03717">
    <property type="entry name" value="PBP_dimer"/>
    <property type="match status" value="1"/>
</dbReference>
<evidence type="ECO:0000313" key="14">
    <source>
        <dbReference type="EMBL" id="GAA0768343.1"/>
    </source>
</evidence>
<keyword evidence="15" id="KW-1185">Reference proteome</keyword>
<dbReference type="InterPro" id="IPR005311">
    <property type="entry name" value="PBP_dimer"/>
</dbReference>
<protein>
    <submittedName>
        <fullName evidence="14">Penicillin-binding transpeptidase domain-containing protein</fullName>
    </submittedName>
</protein>
<proteinExistence type="inferred from homology"/>
<evidence type="ECO:0000256" key="6">
    <source>
        <dbReference type="ARBA" id="ARBA00022960"/>
    </source>
</evidence>
<keyword evidence="10" id="KW-0961">Cell wall biogenesis/degradation</keyword>
<dbReference type="Gene3D" id="3.90.1310.10">
    <property type="entry name" value="Penicillin-binding protein 2a (Domain 2)"/>
    <property type="match status" value="1"/>
</dbReference>
<comment type="subcellular location">
    <subcellularLocation>
        <location evidence="2">Cell membrane</location>
    </subcellularLocation>
    <subcellularLocation>
        <location evidence="1">Membrane</location>
        <topology evidence="1">Single-pass membrane protein</topology>
    </subcellularLocation>
</comment>
<dbReference type="Pfam" id="PF00905">
    <property type="entry name" value="Transpeptidase"/>
    <property type="match status" value="2"/>
</dbReference>
<dbReference type="InterPro" id="IPR036138">
    <property type="entry name" value="PBP_dimer_sf"/>
</dbReference>
<dbReference type="EMBL" id="BAAACI010000001">
    <property type="protein sequence ID" value="GAA0768343.1"/>
    <property type="molecule type" value="Genomic_DNA"/>
</dbReference>
<reference evidence="15" key="1">
    <citation type="journal article" date="2019" name="Int. J. Syst. Evol. Microbiol.">
        <title>The Global Catalogue of Microorganisms (GCM) 10K type strain sequencing project: providing services to taxonomists for standard genome sequencing and annotation.</title>
        <authorList>
            <consortium name="The Broad Institute Genomics Platform"/>
            <consortium name="The Broad Institute Genome Sequencing Center for Infectious Disease"/>
            <person name="Wu L."/>
            <person name="Ma J."/>
        </authorList>
    </citation>
    <scope>NUCLEOTIDE SEQUENCE [LARGE SCALE GENOMIC DNA]</scope>
    <source>
        <strain evidence="15">JCM 1417</strain>
    </source>
</reference>
<evidence type="ECO:0000259" key="12">
    <source>
        <dbReference type="Pfam" id="PF00905"/>
    </source>
</evidence>
<dbReference type="InterPro" id="IPR050515">
    <property type="entry name" value="Beta-lactam/transpept"/>
</dbReference>
<organism evidence="14 15">
    <name type="scientific">Clostridium subterminale</name>
    <dbReference type="NCBI Taxonomy" id="1550"/>
    <lineage>
        <taxon>Bacteria</taxon>
        <taxon>Bacillati</taxon>
        <taxon>Bacillota</taxon>
        <taxon>Clostridia</taxon>
        <taxon>Eubacteriales</taxon>
        <taxon>Clostridiaceae</taxon>
        <taxon>Clostridium</taxon>
    </lineage>
</organism>
<dbReference type="PANTHER" id="PTHR30627">
    <property type="entry name" value="PEPTIDOGLYCAN D,D-TRANSPEPTIDASE"/>
    <property type="match status" value="1"/>
</dbReference>
<evidence type="ECO:0000256" key="4">
    <source>
        <dbReference type="ARBA" id="ARBA00022475"/>
    </source>
</evidence>
<evidence type="ECO:0000256" key="11">
    <source>
        <dbReference type="SAM" id="Phobius"/>
    </source>
</evidence>
<dbReference type="Gene3D" id="1.10.10.1230">
    <property type="entry name" value="Penicillin-binding protein, N-terminal non-catalytic domain, head sub-domain"/>
    <property type="match status" value="1"/>
</dbReference>
<dbReference type="Proteomes" id="UP001501047">
    <property type="component" value="Unassembled WGS sequence"/>
</dbReference>
<accession>A0ABP3VWY2</accession>
<keyword evidence="8 11" id="KW-1133">Transmembrane helix</keyword>
<keyword evidence="9 11" id="KW-0472">Membrane</keyword>
<name>A0ABP3VWY2_CLOSU</name>
<feature type="domain" description="Penicillin-binding protein transpeptidase" evidence="12">
    <location>
        <begin position="768"/>
        <end position="934"/>
    </location>
</feature>
<evidence type="ECO:0000313" key="15">
    <source>
        <dbReference type="Proteomes" id="UP001501047"/>
    </source>
</evidence>
<evidence type="ECO:0000256" key="9">
    <source>
        <dbReference type="ARBA" id="ARBA00023136"/>
    </source>
</evidence>
<keyword evidence="4" id="KW-1003">Cell membrane</keyword>
<dbReference type="RefSeq" id="WP_343823942.1">
    <property type="nucleotide sequence ID" value="NZ_BAAACI010000001.1"/>
</dbReference>
<dbReference type="PANTHER" id="PTHR30627:SF2">
    <property type="entry name" value="PEPTIDOGLYCAN D,D-TRANSPEPTIDASE MRDA"/>
    <property type="match status" value="1"/>
</dbReference>
<dbReference type="SUPFAM" id="SSF56519">
    <property type="entry name" value="Penicillin binding protein dimerisation domain"/>
    <property type="match status" value="1"/>
</dbReference>
<evidence type="ECO:0000256" key="8">
    <source>
        <dbReference type="ARBA" id="ARBA00022989"/>
    </source>
</evidence>
<keyword evidence="7" id="KW-0573">Peptidoglycan synthesis</keyword>
<dbReference type="InterPro" id="IPR012338">
    <property type="entry name" value="Beta-lactam/transpept-like"/>
</dbReference>
<keyword evidence="6" id="KW-0133">Cell shape</keyword>
<comment type="similarity">
    <text evidence="3">Belongs to the transpeptidase family.</text>
</comment>
<dbReference type="Gene3D" id="3.40.710.10">
    <property type="entry name" value="DD-peptidase/beta-lactamase superfamily"/>
    <property type="match status" value="2"/>
</dbReference>
<dbReference type="SUPFAM" id="SSF56601">
    <property type="entry name" value="beta-lactamase/transpeptidase-like"/>
    <property type="match status" value="1"/>
</dbReference>
<evidence type="ECO:0000256" key="5">
    <source>
        <dbReference type="ARBA" id="ARBA00022692"/>
    </source>
</evidence>
<sequence length="952" mass="107414">MKRNKIVNKNKQINKSKKSKKIFSRYNVFYIAMAAIFIGITGRLLYLQVVMVDDYRETANSNKYKNVSVAAARGDIIDRNGKVFAESVQNYVLQFSETEESKKYFFETMSRVFEILDEKQIPIVDEFPIIINKEGKLEYNFKATDEPSRKWLELRFKKDRGFLEKVVKKEYGEEKKTSELTKEQAKHVDELLLQISAEEAYKTLEKDYGVDRYYELTLPERRRFLLLKDAMKMQSFSGYSPVVIANTLDQETAFLFEQLQPDMPGIIVDTQPRRNYPNGELGSAFLGYMSQINPWEQGKYEEKGYDVSTDDVGKAGIEAAYESYLKGTKGQESIEINKQGRRVRTLGQVEAYQGKTVQLNIDMDVQRAAEKALDDVMADLQKSGKNYYGDSTNATRGAAVALSTKGEVLALVSRPGFDPNIFTDPGKLSTELSQQYFNPDLEAMGKEYIKKRGLANKKGILTDEELTKSLAEREQILLDKMFPIDKSIEGNTDKREDKYDIFPKPFYNYGTLSLVPPGSTFKPVTALAGLEEGVINEGTKILDDGYYDHRYPSYKGSCWIYNMNNRHGSHGKIDVKEALEVSCNYFFYDVADRLFMKGGAEKSPKNALDLIAKYGWQLGLGLPQGSDLKASTGIEIEENFGQIYNYESNKNVQANTFINQMAEYLEKGISSVNASHHYKSFDITQKDESGSGKELEQIKLTNSKKKTLVDTIRGEMKKDERPDYDNIMKMLKPLVEDIINTNEDIKALGYSEADIDNIVLAMYNAINDTNGYIKSAANAYDASIGQGMNQFTPLQLASYLATLLNGGDRYDVKLVDKIIDSETKEVIEDIEPKIISKANFSKENIEIIKEGMGKVTQGENGTTSSVFNGFPIPTGGKTGTSNVVTYDLQEPLGRDAASVYVGFAPYDNPEIVVCSIVFDAAHGDGSIAKAMFEAYFKEEILKTNPNYEFKYK</sequence>
<dbReference type="InterPro" id="IPR001460">
    <property type="entry name" value="PCN-bd_Tpept"/>
</dbReference>
<evidence type="ECO:0000256" key="7">
    <source>
        <dbReference type="ARBA" id="ARBA00022984"/>
    </source>
</evidence>
<gene>
    <name evidence="14" type="ORF">GCM10008908_08570</name>
</gene>
<evidence type="ECO:0000256" key="2">
    <source>
        <dbReference type="ARBA" id="ARBA00004236"/>
    </source>
</evidence>
<evidence type="ECO:0000256" key="1">
    <source>
        <dbReference type="ARBA" id="ARBA00004167"/>
    </source>
</evidence>
<feature type="transmembrane region" description="Helical" evidence="11">
    <location>
        <begin position="27"/>
        <end position="46"/>
    </location>
</feature>
<evidence type="ECO:0000256" key="3">
    <source>
        <dbReference type="ARBA" id="ARBA00007171"/>
    </source>
</evidence>
<evidence type="ECO:0000256" key="10">
    <source>
        <dbReference type="ARBA" id="ARBA00023316"/>
    </source>
</evidence>